<reference evidence="7 8" key="1">
    <citation type="submission" date="2024-09" db="EMBL/GenBank/DDBJ databases">
        <authorList>
            <person name="Sun Q."/>
            <person name="Mori K."/>
        </authorList>
    </citation>
    <scope>NUCLEOTIDE SEQUENCE [LARGE SCALE GENOMIC DNA]</scope>
    <source>
        <strain evidence="7 8">JCM 15389</strain>
    </source>
</reference>
<evidence type="ECO:0000259" key="6">
    <source>
        <dbReference type="Pfam" id="PF08543"/>
    </source>
</evidence>
<evidence type="ECO:0000256" key="2">
    <source>
        <dbReference type="ARBA" id="ARBA00000565"/>
    </source>
</evidence>
<keyword evidence="7" id="KW-0808">Transferase</keyword>
<evidence type="ECO:0000313" key="8">
    <source>
        <dbReference type="Proteomes" id="UP001589788"/>
    </source>
</evidence>
<dbReference type="EC" id="2.7.4.7" evidence="7"/>
<dbReference type="CDD" id="cd01169">
    <property type="entry name" value="HMPP_kinase"/>
    <property type="match status" value="1"/>
</dbReference>
<dbReference type="EMBL" id="JBHLYQ010000148">
    <property type="protein sequence ID" value="MFC0082751.1"/>
    <property type="molecule type" value="Genomic_DNA"/>
</dbReference>
<dbReference type="NCBIfam" id="TIGR00097">
    <property type="entry name" value="HMP-P_kinase"/>
    <property type="match status" value="1"/>
</dbReference>
<dbReference type="GO" id="GO:0008902">
    <property type="term" value="F:hydroxymethylpyrimidine kinase activity"/>
    <property type="evidence" value="ECO:0007669"/>
    <property type="project" value="UniProtKB-EC"/>
</dbReference>
<dbReference type="RefSeq" id="WP_377790386.1">
    <property type="nucleotide sequence ID" value="NZ_JBHLYQ010000148.1"/>
</dbReference>
<comment type="pathway">
    <text evidence="4">Cofactor biosynthesis; thiamine diphosphate biosynthesis; 4-amino-2-methyl-5-diphosphomethylpyrimidine from 5-amino-1-(5-phospho-D-ribosyl)imidazole: step 3/3.</text>
</comment>
<comment type="function">
    <text evidence="3">Catalyzes the phosphorylation of hydroxymethylpyrimidine phosphate (HMP-P) to HMP-PP, and of HMP to HMP-P.</text>
</comment>
<comment type="catalytic activity">
    <reaction evidence="1">
        <text>4-amino-5-hydroxymethyl-2-methylpyrimidine + ATP = 4-amino-2-methyl-5-(phosphooxymethyl)pyrimidine + ADP + H(+)</text>
        <dbReference type="Rhea" id="RHEA:23096"/>
        <dbReference type="ChEBI" id="CHEBI:15378"/>
        <dbReference type="ChEBI" id="CHEBI:16892"/>
        <dbReference type="ChEBI" id="CHEBI:30616"/>
        <dbReference type="ChEBI" id="CHEBI:58354"/>
        <dbReference type="ChEBI" id="CHEBI:456216"/>
        <dbReference type="EC" id="2.7.1.49"/>
    </reaction>
</comment>
<dbReference type="Proteomes" id="UP001589788">
    <property type="component" value="Unassembled WGS sequence"/>
</dbReference>
<keyword evidence="8" id="KW-1185">Reference proteome</keyword>
<keyword evidence="5" id="KW-0784">Thiamine biosynthesis</keyword>
<evidence type="ECO:0000256" key="5">
    <source>
        <dbReference type="ARBA" id="ARBA00022977"/>
    </source>
</evidence>
<sequence>MALTIAGSDSGGGAGLQADLAAFGAFGVHGTTVVTAVTAQHTRGVEGVWPLPPEAVAAQLDAVLGDLPVRAAKTGMLGDPAVVAVVAERCAAGVLPRLVVDPVLVATSGDALAEDPSTLAKAIRDQLLPHAAVVTPNLPEAAVLCDLPVPETLDRPADAIEAMAEAGRQLVAAGATMAVVKGGHLHGPSAPDVVVSDTQVLVLDGPRVPTRNDHGTGCTLSAAIAAGLAQGMPALAAVQRAKAYVAAALESAKDWRLGTGRGPVDHRVWG</sequence>
<evidence type="ECO:0000256" key="3">
    <source>
        <dbReference type="ARBA" id="ARBA00003848"/>
    </source>
</evidence>
<proteinExistence type="predicted"/>
<accession>A0ABV6C7E2</accession>
<dbReference type="InterPro" id="IPR013749">
    <property type="entry name" value="PM/HMP-P_kinase-1"/>
</dbReference>
<dbReference type="PANTHER" id="PTHR20858:SF17">
    <property type="entry name" value="HYDROXYMETHYLPYRIMIDINE_PHOSPHOMETHYLPYRIMIDINE KINASE THI20-RELATED"/>
    <property type="match status" value="1"/>
</dbReference>
<keyword evidence="7" id="KW-0418">Kinase</keyword>
<name>A0ABV6C7E2_9ACTN</name>
<dbReference type="InterPro" id="IPR029056">
    <property type="entry name" value="Ribokinase-like"/>
</dbReference>
<comment type="catalytic activity">
    <reaction evidence="2">
        <text>4-amino-2-methyl-5-(phosphooxymethyl)pyrimidine + ATP = 4-amino-2-methyl-5-(diphosphooxymethyl)pyrimidine + ADP</text>
        <dbReference type="Rhea" id="RHEA:19893"/>
        <dbReference type="ChEBI" id="CHEBI:30616"/>
        <dbReference type="ChEBI" id="CHEBI:57841"/>
        <dbReference type="ChEBI" id="CHEBI:58354"/>
        <dbReference type="ChEBI" id="CHEBI:456216"/>
        <dbReference type="EC" id="2.7.4.7"/>
    </reaction>
</comment>
<dbReference type="InterPro" id="IPR004399">
    <property type="entry name" value="HMP/HMP-P_kinase_dom"/>
</dbReference>
<gene>
    <name evidence="7" type="primary">thiD</name>
    <name evidence="7" type="ORF">ACFFRE_11475</name>
</gene>
<dbReference type="GO" id="GO:0008972">
    <property type="term" value="F:phosphomethylpyrimidine kinase activity"/>
    <property type="evidence" value="ECO:0007669"/>
    <property type="project" value="UniProtKB-EC"/>
</dbReference>
<dbReference type="Gene3D" id="3.40.1190.20">
    <property type="match status" value="1"/>
</dbReference>
<dbReference type="SUPFAM" id="SSF53613">
    <property type="entry name" value="Ribokinase-like"/>
    <property type="match status" value="1"/>
</dbReference>
<evidence type="ECO:0000256" key="4">
    <source>
        <dbReference type="ARBA" id="ARBA00004769"/>
    </source>
</evidence>
<protein>
    <submittedName>
        <fullName evidence="7">Bifunctional hydroxymethylpyrimidine kinase/phosphomethylpyrimidine kinase</fullName>
        <ecNumber evidence="7">2.7.1.49</ecNumber>
        <ecNumber evidence="7">2.7.4.7</ecNumber>
    </submittedName>
</protein>
<dbReference type="EC" id="2.7.1.49" evidence="7"/>
<dbReference type="PANTHER" id="PTHR20858">
    <property type="entry name" value="PHOSPHOMETHYLPYRIMIDINE KINASE"/>
    <property type="match status" value="1"/>
</dbReference>
<comment type="caution">
    <text evidence="7">The sequence shown here is derived from an EMBL/GenBank/DDBJ whole genome shotgun (WGS) entry which is preliminary data.</text>
</comment>
<evidence type="ECO:0000313" key="7">
    <source>
        <dbReference type="EMBL" id="MFC0082751.1"/>
    </source>
</evidence>
<evidence type="ECO:0000256" key="1">
    <source>
        <dbReference type="ARBA" id="ARBA00000151"/>
    </source>
</evidence>
<feature type="domain" description="Pyridoxamine kinase/Phosphomethylpyrimidine kinase" evidence="6">
    <location>
        <begin position="9"/>
        <end position="265"/>
    </location>
</feature>
<organism evidence="7 8">
    <name type="scientific">Aciditerrimonas ferrireducens</name>
    <dbReference type="NCBI Taxonomy" id="667306"/>
    <lineage>
        <taxon>Bacteria</taxon>
        <taxon>Bacillati</taxon>
        <taxon>Actinomycetota</taxon>
        <taxon>Acidimicrobiia</taxon>
        <taxon>Acidimicrobiales</taxon>
        <taxon>Acidimicrobiaceae</taxon>
        <taxon>Aciditerrimonas</taxon>
    </lineage>
</organism>
<dbReference type="Pfam" id="PF08543">
    <property type="entry name" value="Phos_pyr_kin"/>
    <property type="match status" value="1"/>
</dbReference>